<reference evidence="10" key="1">
    <citation type="submission" date="2018-02" db="EMBL/GenBank/DDBJ databases">
        <authorList>
            <person name="Hausmann B."/>
        </authorList>
    </citation>
    <scope>NUCLEOTIDE SEQUENCE [LARGE SCALE GENOMIC DNA]</scope>
    <source>
        <strain evidence="10">Peat soil MAG SbA1</strain>
    </source>
</reference>
<evidence type="ECO:0000256" key="6">
    <source>
        <dbReference type="ARBA" id="ARBA00023136"/>
    </source>
</evidence>
<name>A0A2U3K290_9BACT</name>
<feature type="transmembrane region" description="Helical" evidence="8">
    <location>
        <begin position="232"/>
        <end position="253"/>
    </location>
</feature>
<keyword evidence="4 8" id="KW-0812">Transmembrane</keyword>
<feature type="transmembrane region" description="Helical" evidence="8">
    <location>
        <begin position="310"/>
        <end position="326"/>
    </location>
</feature>
<evidence type="ECO:0008006" key="11">
    <source>
        <dbReference type="Google" id="ProtNLM"/>
    </source>
</evidence>
<evidence type="ECO:0000256" key="8">
    <source>
        <dbReference type="SAM" id="Phobius"/>
    </source>
</evidence>
<gene>
    <name evidence="9" type="ORF">SBA1_120092</name>
</gene>
<feature type="transmembrane region" description="Helical" evidence="8">
    <location>
        <begin position="98"/>
        <end position="116"/>
    </location>
</feature>
<dbReference type="InterPro" id="IPR018584">
    <property type="entry name" value="GT87"/>
</dbReference>
<sequence length="432" mass="48359">MKRPPFFVVLALALVASASTWFYMNRILRAQQIADAAAHGRPRGNLSDLYPRWLGARELLLRRRNPYSPEITREIQRGYYGRPLDPARADDPKDEQGFVYPAYVVFLLAPTVGLPFDVVQIGFRWLLPALAVASVVLWLRVLRWKVSFGTMFVMTVLMLGWLPMVQGIKLQQLSLLVAELLAGCGACVAGGWLSCAGMLLALATIKPQLTWPLVLWLVAWAVSDWRSRRNLVIGFALTMLLLLVGAELVLPGWPRMFFQAIGQYHRYTQNQSVLVWLFGVIVGRILEALSLLACAVCVWRVRREPATSAAFGRAIGLVLALTVVIVPMFAPYNQVLLAPAILALLWSESRRDPILPVIRLARTVGGILLAWPWVATMALSVAYLWLTPSLREKLWPMPFYSNFMMPVFVFGLALLDAWGPGPRNLREGAARE</sequence>
<evidence type="ECO:0000313" key="9">
    <source>
        <dbReference type="EMBL" id="SPF33738.1"/>
    </source>
</evidence>
<protein>
    <recommendedName>
        <fullName evidence="11">DUF2029 domain-containing protein</fullName>
    </recommendedName>
</protein>
<feature type="transmembrane region" description="Helical" evidence="8">
    <location>
        <begin position="398"/>
        <end position="418"/>
    </location>
</feature>
<evidence type="ECO:0000256" key="4">
    <source>
        <dbReference type="ARBA" id="ARBA00022692"/>
    </source>
</evidence>
<dbReference type="OrthoDB" id="1621646at2"/>
<keyword evidence="2" id="KW-1003">Cell membrane</keyword>
<keyword evidence="3" id="KW-0808">Transferase</keyword>
<feature type="transmembrane region" description="Helical" evidence="8">
    <location>
        <begin position="180"/>
        <end position="203"/>
    </location>
</feature>
<dbReference type="GO" id="GO:0016758">
    <property type="term" value="F:hexosyltransferase activity"/>
    <property type="evidence" value="ECO:0007669"/>
    <property type="project" value="InterPro"/>
</dbReference>
<comment type="subcellular location">
    <subcellularLocation>
        <location evidence="1">Cell membrane</location>
        <topology evidence="1">Multi-pass membrane protein</topology>
    </subcellularLocation>
</comment>
<evidence type="ECO:0000313" key="10">
    <source>
        <dbReference type="Proteomes" id="UP000238701"/>
    </source>
</evidence>
<dbReference type="EMBL" id="OMOD01000024">
    <property type="protein sequence ID" value="SPF33738.1"/>
    <property type="molecule type" value="Genomic_DNA"/>
</dbReference>
<feature type="transmembrane region" description="Helical" evidence="8">
    <location>
        <begin position="273"/>
        <end position="298"/>
    </location>
</feature>
<evidence type="ECO:0000256" key="3">
    <source>
        <dbReference type="ARBA" id="ARBA00022679"/>
    </source>
</evidence>
<dbReference type="GO" id="GO:0005886">
    <property type="term" value="C:plasma membrane"/>
    <property type="evidence" value="ECO:0007669"/>
    <property type="project" value="UniProtKB-SubCell"/>
</dbReference>
<feature type="transmembrane region" description="Helical" evidence="8">
    <location>
        <begin position="148"/>
        <end position="168"/>
    </location>
</feature>
<comment type="similarity">
    <text evidence="7">Belongs to the glycosyltransferase 87 family.</text>
</comment>
<feature type="transmembrane region" description="Helical" evidence="8">
    <location>
        <begin position="123"/>
        <end position="142"/>
    </location>
</feature>
<evidence type="ECO:0000256" key="7">
    <source>
        <dbReference type="ARBA" id="ARBA00024033"/>
    </source>
</evidence>
<evidence type="ECO:0000256" key="5">
    <source>
        <dbReference type="ARBA" id="ARBA00022989"/>
    </source>
</evidence>
<accession>A0A2U3K290</accession>
<dbReference type="Pfam" id="PF09594">
    <property type="entry name" value="GT87"/>
    <property type="match status" value="1"/>
</dbReference>
<feature type="transmembrane region" description="Helical" evidence="8">
    <location>
        <begin position="360"/>
        <end position="386"/>
    </location>
</feature>
<evidence type="ECO:0000256" key="2">
    <source>
        <dbReference type="ARBA" id="ARBA00022475"/>
    </source>
</evidence>
<keyword evidence="6 8" id="KW-0472">Membrane</keyword>
<dbReference type="Proteomes" id="UP000238701">
    <property type="component" value="Unassembled WGS sequence"/>
</dbReference>
<keyword evidence="5 8" id="KW-1133">Transmembrane helix</keyword>
<evidence type="ECO:0000256" key="1">
    <source>
        <dbReference type="ARBA" id="ARBA00004651"/>
    </source>
</evidence>
<dbReference type="AlphaFoldDB" id="A0A2U3K290"/>
<proteinExistence type="inferred from homology"/>
<organism evidence="9 10">
    <name type="scientific">Candidatus Sulfotelmatobacter kueseliae</name>
    <dbReference type="NCBI Taxonomy" id="2042962"/>
    <lineage>
        <taxon>Bacteria</taxon>
        <taxon>Pseudomonadati</taxon>
        <taxon>Acidobacteriota</taxon>
        <taxon>Terriglobia</taxon>
        <taxon>Terriglobales</taxon>
        <taxon>Candidatus Korobacteraceae</taxon>
        <taxon>Candidatus Sulfotelmatobacter</taxon>
    </lineage>
</organism>